<feature type="domain" description="TGF-beta family profile" evidence="17">
    <location>
        <begin position="1321"/>
        <end position="1421"/>
    </location>
</feature>
<keyword evidence="7" id="KW-0732">Signal</keyword>
<dbReference type="Proteomes" id="UP000289886">
    <property type="component" value="Unassembled WGS sequence"/>
</dbReference>
<evidence type="ECO:0000256" key="13">
    <source>
        <dbReference type="ARBA" id="ARBA00074870"/>
    </source>
</evidence>
<feature type="compositionally biased region" description="Basic residues" evidence="15">
    <location>
        <begin position="1311"/>
        <end position="1320"/>
    </location>
</feature>
<gene>
    <name evidence="18" type="ORF">EOD39_5721</name>
</gene>
<dbReference type="PROSITE" id="PS00250">
    <property type="entry name" value="TGF_BETA_1"/>
    <property type="match status" value="1"/>
</dbReference>
<keyword evidence="9 14" id="KW-0339">Growth factor</keyword>
<feature type="compositionally biased region" description="Low complexity" evidence="15">
    <location>
        <begin position="887"/>
        <end position="905"/>
    </location>
</feature>
<dbReference type="InterPro" id="IPR017948">
    <property type="entry name" value="TGFb_CS"/>
</dbReference>
<keyword evidence="5" id="KW-0964">Secreted</keyword>
<dbReference type="Pfam" id="PF00019">
    <property type="entry name" value="TGF_beta"/>
    <property type="match status" value="1"/>
</dbReference>
<dbReference type="Pfam" id="PF01391">
    <property type="entry name" value="Collagen"/>
    <property type="match status" value="6"/>
</dbReference>
<dbReference type="InterPro" id="IPR013320">
    <property type="entry name" value="ConA-like_dom_sf"/>
</dbReference>
<evidence type="ECO:0000259" key="17">
    <source>
        <dbReference type="PROSITE" id="PS51362"/>
    </source>
</evidence>
<feature type="region of interest" description="Disordered" evidence="15">
    <location>
        <begin position="1311"/>
        <end position="1333"/>
    </location>
</feature>
<evidence type="ECO:0000256" key="7">
    <source>
        <dbReference type="ARBA" id="ARBA00022729"/>
    </source>
</evidence>
<feature type="compositionally biased region" description="Basic and acidic residues" evidence="15">
    <location>
        <begin position="1000"/>
        <end position="1021"/>
    </location>
</feature>
<dbReference type="Gene3D" id="2.60.120.970">
    <property type="match status" value="1"/>
</dbReference>
<evidence type="ECO:0000256" key="15">
    <source>
        <dbReference type="SAM" id="MobiDB-lite"/>
    </source>
</evidence>
<dbReference type="SMART" id="SM00210">
    <property type="entry name" value="TSPN"/>
    <property type="match status" value="2"/>
</dbReference>
<keyword evidence="6" id="KW-0272">Extracellular matrix</keyword>
<protein>
    <recommendedName>
        <fullName evidence="13">Collagen alpha-1(XXI) chain</fullName>
    </recommendedName>
</protein>
<dbReference type="InterPro" id="IPR008160">
    <property type="entry name" value="Collagen"/>
</dbReference>
<dbReference type="PANTHER" id="PTHR24023">
    <property type="entry name" value="COLLAGEN ALPHA"/>
    <property type="match status" value="1"/>
</dbReference>
<dbReference type="Pfam" id="PF00688">
    <property type="entry name" value="TGFb_propeptide"/>
    <property type="match status" value="1"/>
</dbReference>
<evidence type="ECO:0000256" key="12">
    <source>
        <dbReference type="ARBA" id="ARBA00049648"/>
    </source>
</evidence>
<dbReference type="SUPFAM" id="SSF57501">
    <property type="entry name" value="Cystine-knot cytokines"/>
    <property type="match status" value="1"/>
</dbReference>
<keyword evidence="8" id="KW-0677">Repeat</keyword>
<feature type="domain" description="VWFA" evidence="16">
    <location>
        <begin position="490"/>
        <end position="667"/>
    </location>
</feature>
<dbReference type="PROSITE" id="PS51362">
    <property type="entry name" value="TGF_BETA_2"/>
    <property type="match status" value="1"/>
</dbReference>
<evidence type="ECO:0000313" key="18">
    <source>
        <dbReference type="EMBL" id="RXM33127.1"/>
    </source>
</evidence>
<dbReference type="InterPro" id="IPR001111">
    <property type="entry name" value="TGF-b_propeptide"/>
</dbReference>
<dbReference type="Gene3D" id="2.60.120.200">
    <property type="match status" value="2"/>
</dbReference>
<evidence type="ECO:0000256" key="3">
    <source>
        <dbReference type="ARBA" id="ARBA00006656"/>
    </source>
</evidence>
<dbReference type="InterPro" id="IPR002035">
    <property type="entry name" value="VWF_A"/>
</dbReference>
<proteinExistence type="inferred from homology"/>
<sequence length="1421" mass="151379">MAGLSLTSFDLLEEFRISQSEGVRTVDGSEPDALAFRINPTIHLKKSMGDVYPDGLPSDYSIIATFKMLQDTESSWNLWQVSDSDGNEQVGIRFSGDTKSLDFFYATPQNTQILRTFYNVEKLFDGSWHKLALSVKGDQCGGSAEIGLTGNPSGCRCLHGQPGVQGPSGPKGRRGHKGHQGEAGRLGNWGVRGSPGDYGFIGETGPKGDDGFSGSEGSPGPQGRQGIVGDPGEQGTPGFRGRPGIVGDPGMPGRDGDLGIEGEKGAQGPVGNEGPRGMPGQQGPKGSAGKPGRPGFIGPPGRTGDTGIQGIQSVKGDKVGDKGLLGPLGVQGKRGPGGEPGSSGAVGTKGVRGDEGPVGFQGPPGLPGPTFPAEHVIEVCQRVVLEQMSVYANVVRRKCASACPLYGDVPMGPPGPQGLNGEPGPPGEPGLNGVDGEEGQEGFYGDAGDPGKQGEIGDQGESGDKGAKGYGLPGFVGNEGPRGCRTAASDLVFILDGSWSVGDTNFEIIKRWLVNITSNFDIGQTFTQVGVVQYSDNPLLEIPLGKYASSEELIEAMESIQYMGGNTQTGIAIKFAWENMFAHSVRAANGVTKIAVVLTDGKSQDEVKHAAEEARKNRITLFAVGIGSETEEAELNAIANKPSSTYVFYVDDYLVISRIREMMSQKLCEETVCPTRIPVAARDEKGFDILLGVDIAKKAKRTQGSYFGSKAYLVTSQVDLTESTSNIFPDGLPPSYVFVTTMRFKEPVTQEKWDLWRIQALDGTSQIAITFNGQDKTVKFTTTSMGNGTQKVTFTSSGLKKLFDENWHQLRLLVTQEEATLYVDGQQIETVKLGPVLGIYISGKTQIGKYFSKEETVPFELQKLRIYCDPEQNNRETACEIPGIGMPGFPGNPGQQGSPGIQGPRGMIGYKGEPGGPGDSGERGVPGLPGSPAPKGEKGEAGQPGIPGRDGVQGHPGIPGSPGNEGPMGVKGEMGLPGLPGSPGIPGFKGIAGPSGLKGVKGEHGEPGIRGQDGLRGEHGHPGMIGPRGPRGLNGATGPSGSPGIEGRPLSCPPSYIMEGLEAVMFVKHEKVRLGHQGLSGPRAPEDFLAYLVQMVYRDVGVHLAFLVSLELKNSVKSDIINLVFTGYAGEIGPKGNQGIGIPGDPGSPGLPVEKDKDFSYQRRYYKEFRFDLTQIPDGEAVTAAEFRIYKDRSHARYENKTLKISIYQVIKEYQNRDSSIFLLDSKKVNASDGGWLVFDITTTSNHWVLSPQQNMGLQLCIETTEGRSLHIKSAGMVGRSGPQSKQPFMVAFFKASGVLVRSVRAANHKRKNLNKNKAGRHQDSSRVTNAGDYNTSEKKQACKKHELYVSFRDLGWQDWIIAPEGYAAFYCDGECSFPLNAHMNATNHAIVQTLRFGSPCIDCEALHVASERQPSLTSLD</sequence>
<dbReference type="EMBL" id="SCEB01214800">
    <property type="protein sequence ID" value="RXM33127.1"/>
    <property type="molecule type" value="Genomic_DNA"/>
</dbReference>
<dbReference type="GO" id="GO:0008083">
    <property type="term" value="F:growth factor activity"/>
    <property type="evidence" value="ECO:0007669"/>
    <property type="project" value="UniProtKB-KW"/>
</dbReference>
<evidence type="ECO:0000259" key="16">
    <source>
        <dbReference type="PROSITE" id="PS50234"/>
    </source>
</evidence>
<dbReference type="Pfam" id="PF00092">
    <property type="entry name" value="VWA"/>
    <property type="match status" value="1"/>
</dbReference>
<dbReference type="Gene3D" id="3.40.50.410">
    <property type="entry name" value="von Willebrand factor, type A domain"/>
    <property type="match status" value="1"/>
</dbReference>
<evidence type="ECO:0000256" key="14">
    <source>
        <dbReference type="RuleBase" id="RU000354"/>
    </source>
</evidence>
<dbReference type="InterPro" id="IPR001839">
    <property type="entry name" value="TGF-b_C"/>
</dbReference>
<dbReference type="SUPFAM" id="SSF49899">
    <property type="entry name" value="Concanavalin A-like lectins/glucanases"/>
    <property type="match status" value="2"/>
</dbReference>
<dbReference type="PROSITE" id="PS50234">
    <property type="entry name" value="VWFA"/>
    <property type="match status" value="1"/>
</dbReference>
<dbReference type="InterPro" id="IPR029034">
    <property type="entry name" value="Cystine-knot_cytokine"/>
</dbReference>
<keyword evidence="11" id="KW-1015">Disulfide bond</keyword>
<feature type="compositionally biased region" description="Gly residues" evidence="15">
    <location>
        <begin position="332"/>
        <end position="341"/>
    </location>
</feature>
<dbReference type="SMART" id="SM00327">
    <property type="entry name" value="VWA"/>
    <property type="match status" value="1"/>
</dbReference>
<feature type="region of interest" description="Disordered" evidence="15">
    <location>
        <begin position="413"/>
        <end position="472"/>
    </location>
</feature>
<evidence type="ECO:0000256" key="6">
    <source>
        <dbReference type="ARBA" id="ARBA00022530"/>
    </source>
</evidence>
<accession>A0A444UD64</accession>
<comment type="similarity">
    <text evidence="12">Belongs to the fibril-associated collagens with interrupted helices (FACIT) family.</text>
</comment>
<evidence type="ECO:0000256" key="10">
    <source>
        <dbReference type="ARBA" id="ARBA00023119"/>
    </source>
</evidence>
<dbReference type="GO" id="GO:0005737">
    <property type="term" value="C:cytoplasm"/>
    <property type="evidence" value="ECO:0007669"/>
    <property type="project" value="UniProtKB-SubCell"/>
</dbReference>
<evidence type="ECO:0000256" key="8">
    <source>
        <dbReference type="ARBA" id="ARBA00022737"/>
    </source>
</evidence>
<evidence type="ECO:0000256" key="2">
    <source>
        <dbReference type="ARBA" id="ARBA00004498"/>
    </source>
</evidence>
<reference evidence="18 19" key="1">
    <citation type="submission" date="2019-01" db="EMBL/GenBank/DDBJ databases">
        <title>Draft Genome and Complete Hox-Cluster Characterization of the Sterlet Sturgeon (Acipenser ruthenus).</title>
        <authorList>
            <person name="Wei Q."/>
        </authorList>
    </citation>
    <scope>NUCLEOTIDE SEQUENCE [LARGE SCALE GENOMIC DNA]</scope>
    <source>
        <strain evidence="18">WHYD16114868_AA</strain>
        <tissue evidence="18">Blood</tissue>
    </source>
</reference>
<dbReference type="GO" id="GO:0005581">
    <property type="term" value="C:collagen trimer"/>
    <property type="evidence" value="ECO:0007669"/>
    <property type="project" value="UniProtKB-KW"/>
</dbReference>
<comment type="caution">
    <text evidence="18">The sequence shown here is derived from an EMBL/GenBank/DDBJ whole genome shotgun (WGS) entry which is preliminary data.</text>
</comment>
<evidence type="ECO:0000256" key="11">
    <source>
        <dbReference type="ARBA" id="ARBA00023157"/>
    </source>
</evidence>
<dbReference type="SMART" id="SM00204">
    <property type="entry name" value="TGFB"/>
    <property type="match status" value="1"/>
</dbReference>
<dbReference type="PANTHER" id="PTHR24023:SF1082">
    <property type="entry name" value="COLLAGEN TRIPLE HELIX REPEAT"/>
    <property type="match status" value="1"/>
</dbReference>
<evidence type="ECO:0000313" key="19">
    <source>
        <dbReference type="Proteomes" id="UP000289886"/>
    </source>
</evidence>
<keyword evidence="10 18" id="KW-0176">Collagen</keyword>
<feature type="compositionally biased region" description="Basic and acidic residues" evidence="15">
    <location>
        <begin position="254"/>
        <end position="264"/>
    </location>
</feature>
<name>A0A444UD64_ACIRT</name>
<dbReference type="FunFam" id="3.40.50.410:FF:000041">
    <property type="entry name" value="Collagen alpha-1(XXI) chain isoform X1"/>
    <property type="match status" value="1"/>
</dbReference>
<evidence type="ECO:0000256" key="9">
    <source>
        <dbReference type="ARBA" id="ARBA00023030"/>
    </source>
</evidence>
<dbReference type="GO" id="GO:0005615">
    <property type="term" value="C:extracellular space"/>
    <property type="evidence" value="ECO:0007669"/>
    <property type="project" value="TreeGrafter"/>
</dbReference>
<dbReference type="InterPro" id="IPR048287">
    <property type="entry name" value="TSPN-like_N"/>
</dbReference>
<evidence type="ECO:0000256" key="4">
    <source>
        <dbReference type="ARBA" id="ARBA00022490"/>
    </source>
</evidence>
<keyword evidence="19" id="KW-1185">Reference proteome</keyword>
<dbReference type="FunFam" id="2.60.120.200:FF:000068">
    <property type="entry name" value="collagen alpha-1(XXI) chain isoform X1"/>
    <property type="match status" value="1"/>
</dbReference>
<evidence type="ECO:0000256" key="5">
    <source>
        <dbReference type="ARBA" id="ARBA00022525"/>
    </source>
</evidence>
<organism evidence="18 19">
    <name type="scientific">Acipenser ruthenus</name>
    <name type="common">Sterlet sturgeon</name>
    <dbReference type="NCBI Taxonomy" id="7906"/>
    <lineage>
        <taxon>Eukaryota</taxon>
        <taxon>Metazoa</taxon>
        <taxon>Chordata</taxon>
        <taxon>Craniata</taxon>
        <taxon>Vertebrata</taxon>
        <taxon>Euteleostomi</taxon>
        <taxon>Actinopterygii</taxon>
        <taxon>Chondrostei</taxon>
        <taxon>Acipenseriformes</taxon>
        <taxon>Acipenseridae</taxon>
        <taxon>Acipenser</taxon>
    </lineage>
</organism>
<comment type="subcellular location">
    <subcellularLocation>
        <location evidence="1">Cytoplasm</location>
    </subcellularLocation>
    <subcellularLocation>
        <location evidence="2">Secreted</location>
        <location evidence="2">Extracellular space</location>
        <location evidence="2">Extracellular matrix</location>
    </subcellularLocation>
</comment>
<evidence type="ECO:0000256" key="1">
    <source>
        <dbReference type="ARBA" id="ARBA00004496"/>
    </source>
</evidence>
<feature type="compositionally biased region" description="Low complexity" evidence="15">
    <location>
        <begin position="290"/>
        <end position="303"/>
    </location>
</feature>
<feature type="region of interest" description="Disordered" evidence="15">
    <location>
        <begin position="159"/>
        <end position="362"/>
    </location>
</feature>
<comment type="similarity">
    <text evidence="3 14">Belongs to the TGF-beta family.</text>
</comment>
<dbReference type="Gene3D" id="2.10.90.10">
    <property type="entry name" value="Cystine-knot cytokines"/>
    <property type="match status" value="1"/>
</dbReference>
<dbReference type="CDD" id="cd01472">
    <property type="entry name" value="vWA_collagen"/>
    <property type="match status" value="1"/>
</dbReference>
<keyword evidence="4" id="KW-0963">Cytoplasm</keyword>
<dbReference type="GO" id="GO:0031012">
    <property type="term" value="C:extracellular matrix"/>
    <property type="evidence" value="ECO:0007669"/>
    <property type="project" value="TreeGrafter"/>
</dbReference>
<feature type="region of interest" description="Disordered" evidence="15">
    <location>
        <begin position="887"/>
        <end position="1050"/>
    </location>
</feature>
<dbReference type="InterPro" id="IPR050149">
    <property type="entry name" value="Collagen_superfamily"/>
</dbReference>
<dbReference type="PRINTS" id="PR00453">
    <property type="entry name" value="VWFADOMAIN"/>
</dbReference>
<dbReference type="InterPro" id="IPR036465">
    <property type="entry name" value="vWFA_dom_sf"/>
</dbReference>
<dbReference type="SUPFAM" id="SSF53300">
    <property type="entry name" value="vWA-like"/>
    <property type="match status" value="1"/>
</dbReference>